<evidence type="ECO:0000259" key="7">
    <source>
        <dbReference type="SMART" id="SM00887"/>
    </source>
</evidence>
<feature type="domain" description="Cytochrome c-552/DMSO reductase-like haem-binding" evidence="7">
    <location>
        <begin position="24"/>
        <end position="280"/>
    </location>
</feature>
<protein>
    <submittedName>
        <fullName evidence="8">Ethylbenzene dehydrogenase-related protein</fullName>
    </submittedName>
</protein>
<accession>A0AA49FNV6</accession>
<dbReference type="Gene3D" id="2.60.40.1190">
    <property type="match status" value="1"/>
</dbReference>
<keyword evidence="4" id="KW-0249">Electron transport</keyword>
<dbReference type="GO" id="GO:0020037">
    <property type="term" value="F:heme binding"/>
    <property type="evidence" value="ECO:0007669"/>
    <property type="project" value="InterPro"/>
</dbReference>
<evidence type="ECO:0000256" key="6">
    <source>
        <dbReference type="SAM" id="SignalP"/>
    </source>
</evidence>
<proteinExistence type="predicted"/>
<keyword evidence="2" id="KW-0349">Heme</keyword>
<organism evidence="8">
    <name type="scientific">Candidatus Nitricoxidivorans perseverans</name>
    <dbReference type="NCBI Taxonomy" id="2975601"/>
    <lineage>
        <taxon>Bacteria</taxon>
        <taxon>Pseudomonadati</taxon>
        <taxon>Pseudomonadota</taxon>
        <taxon>Betaproteobacteria</taxon>
        <taxon>Nitrosomonadales</taxon>
        <taxon>Sterolibacteriaceae</taxon>
        <taxon>Candidatus Nitricoxidivorans</taxon>
    </lineage>
</organism>
<dbReference type="EMBL" id="CP107246">
    <property type="protein sequence ID" value="WIM06842.1"/>
    <property type="molecule type" value="Genomic_DNA"/>
</dbReference>
<reference evidence="8" key="1">
    <citation type="journal article" date="2023" name="Nat. Microbiol.">
        <title>Enrichment and characterization of a nitric oxide-reducing microbial community in a continuous bioreactor.</title>
        <authorList>
            <person name="Garrido-Amador P."/>
            <person name="Stortenbeker N."/>
            <person name="Wessels H.J.C.T."/>
            <person name="Speth D.R."/>
            <person name="Garcia-Heredia I."/>
            <person name="Kartal B."/>
        </authorList>
    </citation>
    <scope>NUCLEOTIDE SEQUENCE</scope>
    <source>
        <strain evidence="8">MAG1</strain>
    </source>
</reference>
<dbReference type="KEGG" id="npv:OHM77_06130"/>
<dbReference type="Pfam" id="PF09459">
    <property type="entry name" value="EB_dh"/>
    <property type="match status" value="1"/>
</dbReference>
<gene>
    <name evidence="8" type="ORF">OHM77_06130</name>
</gene>
<keyword evidence="3" id="KW-0479">Metal-binding</keyword>
<evidence type="ECO:0000256" key="4">
    <source>
        <dbReference type="ARBA" id="ARBA00022982"/>
    </source>
</evidence>
<sequence length="298" mass="31834">MHKTLLATPIAALLLCAAGGVQAAPDWNKAPTRKLTAIYPGASPVEWIMAGLEHSGAKGLLKGETCTGCHEEEVADIGQKMTSGEKIEPKPIKGKVHAIPVNVQAAHDGTNLYLRFSWKQPPGGGPKMDKDNAVKLAFMLANDGIMVKNAKGKEVDMSKAGGCWATCHEDSRTMPNAKDDKKTKYVVGADLKSGKYYDIVQWKSKTNKGTDGHVADKRVMEGDKALVSASGENKGGEWVVTFTRKLAGGEGDVALASGKTYNFGFAIHDDHTEGRFHHVSFGYILGIDAKGDVTAAKQ</sequence>
<evidence type="ECO:0000256" key="5">
    <source>
        <dbReference type="ARBA" id="ARBA00023004"/>
    </source>
</evidence>
<evidence type="ECO:0000256" key="3">
    <source>
        <dbReference type="ARBA" id="ARBA00022723"/>
    </source>
</evidence>
<feature type="signal peptide" evidence="6">
    <location>
        <begin position="1"/>
        <end position="23"/>
    </location>
</feature>
<keyword evidence="1" id="KW-0813">Transport</keyword>
<feature type="chain" id="PRO_5041455247" evidence="6">
    <location>
        <begin position="24"/>
        <end position="298"/>
    </location>
</feature>
<dbReference type="AlphaFoldDB" id="A0AA49FNV6"/>
<keyword evidence="5" id="KW-0408">Iron</keyword>
<dbReference type="GO" id="GO:0046872">
    <property type="term" value="F:metal ion binding"/>
    <property type="evidence" value="ECO:0007669"/>
    <property type="project" value="UniProtKB-KW"/>
</dbReference>
<keyword evidence="6" id="KW-0732">Signal</keyword>
<name>A0AA49FNV6_9PROT</name>
<evidence type="ECO:0000313" key="8">
    <source>
        <dbReference type="EMBL" id="WIM06842.1"/>
    </source>
</evidence>
<dbReference type="Proteomes" id="UP001234916">
    <property type="component" value="Chromosome"/>
</dbReference>
<dbReference type="SMART" id="SM00887">
    <property type="entry name" value="EB_dh"/>
    <property type="match status" value="1"/>
</dbReference>
<evidence type="ECO:0000256" key="2">
    <source>
        <dbReference type="ARBA" id="ARBA00022617"/>
    </source>
</evidence>
<dbReference type="InterPro" id="IPR019020">
    <property type="entry name" value="Cyt-c552/DMSO_Rdtase_haem-bd"/>
</dbReference>
<evidence type="ECO:0000256" key="1">
    <source>
        <dbReference type="ARBA" id="ARBA00022448"/>
    </source>
</evidence>